<proteinExistence type="predicted"/>
<dbReference type="InterPro" id="IPR007690">
    <property type="entry name" value="T2SS_GspM"/>
</dbReference>
<reference evidence="1 2" key="1">
    <citation type="submission" date="2019-12" db="EMBL/GenBank/DDBJ databases">
        <authorList>
            <person name="Huq M.A."/>
        </authorList>
    </citation>
    <scope>NUCLEOTIDE SEQUENCE [LARGE SCALE GENOMIC DNA]</scope>
    <source>
        <strain evidence="1 2">MAH-25</strain>
    </source>
</reference>
<organism evidence="1 2">
    <name type="scientific">Ramlibacter pinisoli</name>
    <dbReference type="NCBI Taxonomy" id="2682844"/>
    <lineage>
        <taxon>Bacteria</taxon>
        <taxon>Pseudomonadati</taxon>
        <taxon>Pseudomonadota</taxon>
        <taxon>Betaproteobacteria</taxon>
        <taxon>Burkholderiales</taxon>
        <taxon>Comamonadaceae</taxon>
        <taxon>Ramlibacter</taxon>
    </lineage>
</organism>
<dbReference type="Proteomes" id="UP000469385">
    <property type="component" value="Unassembled WGS sequence"/>
</dbReference>
<keyword evidence="2" id="KW-1185">Reference proteome</keyword>
<gene>
    <name evidence="1" type="ORF">GON04_12885</name>
</gene>
<dbReference type="GO" id="GO:0015628">
    <property type="term" value="P:protein secretion by the type II secretion system"/>
    <property type="evidence" value="ECO:0007669"/>
    <property type="project" value="InterPro"/>
</dbReference>
<protein>
    <submittedName>
        <fullName evidence="1">Type II secretion system protein M</fullName>
    </submittedName>
</protein>
<evidence type="ECO:0000313" key="1">
    <source>
        <dbReference type="EMBL" id="MVQ30351.1"/>
    </source>
</evidence>
<dbReference type="RefSeq" id="WP_157398246.1">
    <property type="nucleotide sequence ID" value="NZ_WSEL01000003.1"/>
</dbReference>
<accession>A0A6N8ITT9</accession>
<sequence length="160" mass="17053">MKLPPKWTAAWQTLAPREKILAGAAAALVVLALLWWLAVGPALAVVRTAESQHQALDAQLGRMQGLQQQAKALQAQPKQGYDESLKQLEAAVRQRLGTSARMTVSGERVTITLTAAPADALATWLTQARINARALPSEARLSRGASGGWDGTVVVTLPSR</sequence>
<dbReference type="EMBL" id="WSEL01000003">
    <property type="protein sequence ID" value="MVQ30351.1"/>
    <property type="molecule type" value="Genomic_DNA"/>
</dbReference>
<name>A0A6N8ITT9_9BURK</name>
<evidence type="ECO:0000313" key="2">
    <source>
        <dbReference type="Proteomes" id="UP000469385"/>
    </source>
</evidence>
<dbReference type="GO" id="GO:0015627">
    <property type="term" value="C:type II protein secretion system complex"/>
    <property type="evidence" value="ECO:0007669"/>
    <property type="project" value="InterPro"/>
</dbReference>
<comment type="caution">
    <text evidence="1">The sequence shown here is derived from an EMBL/GenBank/DDBJ whole genome shotgun (WGS) entry which is preliminary data.</text>
</comment>
<dbReference type="AlphaFoldDB" id="A0A6N8ITT9"/>
<dbReference type="Pfam" id="PF04612">
    <property type="entry name" value="T2SSM"/>
    <property type="match status" value="1"/>
</dbReference>